<dbReference type="Pfam" id="PF06568">
    <property type="entry name" value="YjiS-like"/>
    <property type="match status" value="1"/>
</dbReference>
<feature type="domain" description="YjiS-like" evidence="1">
    <location>
        <begin position="25"/>
        <end position="60"/>
    </location>
</feature>
<evidence type="ECO:0000313" key="3">
    <source>
        <dbReference type="Proteomes" id="UP000642488"/>
    </source>
</evidence>
<keyword evidence="3" id="KW-1185">Reference proteome</keyword>
<comment type="caution">
    <text evidence="2">The sequence shown here is derived from an EMBL/GenBank/DDBJ whole genome shotgun (WGS) entry which is preliminary data.</text>
</comment>
<evidence type="ECO:0000313" key="2">
    <source>
        <dbReference type="EMBL" id="MBJ3762269.1"/>
    </source>
</evidence>
<proteinExistence type="predicted"/>
<dbReference type="Proteomes" id="UP000642488">
    <property type="component" value="Unassembled WGS sequence"/>
</dbReference>
<organism evidence="2 3">
    <name type="scientific">Palleronia pontilimi</name>
    <dbReference type="NCBI Taxonomy" id="1964209"/>
    <lineage>
        <taxon>Bacteria</taxon>
        <taxon>Pseudomonadati</taxon>
        <taxon>Pseudomonadota</taxon>
        <taxon>Alphaproteobacteria</taxon>
        <taxon>Rhodobacterales</taxon>
        <taxon>Roseobacteraceae</taxon>
        <taxon>Palleronia</taxon>
    </lineage>
</organism>
<name>A0A934II11_9RHOB</name>
<dbReference type="RefSeq" id="WP_198915438.1">
    <property type="nucleotide sequence ID" value="NZ_JAEKPD010000005.1"/>
</dbReference>
<evidence type="ECO:0000259" key="1">
    <source>
        <dbReference type="Pfam" id="PF06568"/>
    </source>
</evidence>
<accession>A0A934II11</accession>
<dbReference type="EMBL" id="JAEKPD010000005">
    <property type="protein sequence ID" value="MBJ3762269.1"/>
    <property type="molecule type" value="Genomic_DNA"/>
</dbReference>
<dbReference type="AlphaFoldDB" id="A0A934II11"/>
<reference evidence="2" key="1">
    <citation type="submission" date="2020-12" db="EMBL/GenBank/DDBJ databases">
        <title>Bacterial taxonomy.</title>
        <authorList>
            <person name="Pan X."/>
        </authorList>
    </citation>
    <scope>NUCLEOTIDE SEQUENCE</scope>
    <source>
        <strain evidence="2">KCTC 52957</strain>
    </source>
</reference>
<sequence>MATLTQTSPIAARPGRLNRITSDMRARFTRWQTYRRTFNELQALSGRELNDLGLSRSAIRSVALDAAYGHRD</sequence>
<dbReference type="InterPro" id="IPR009506">
    <property type="entry name" value="YjiS-like"/>
</dbReference>
<protein>
    <submittedName>
        <fullName evidence="2">DUF1127 domain-containing protein</fullName>
    </submittedName>
</protein>
<gene>
    <name evidence="2" type="ORF">ILP92_05860</name>
</gene>